<protein>
    <submittedName>
        <fullName evidence="1">Uncharacterized protein</fullName>
    </submittedName>
</protein>
<name>A0A210Q6B5_MIZYE</name>
<dbReference type="AlphaFoldDB" id="A0A210Q6B5"/>
<dbReference type="OrthoDB" id="661148at2759"/>
<dbReference type="Proteomes" id="UP000242188">
    <property type="component" value="Unassembled WGS sequence"/>
</dbReference>
<accession>A0A210Q6B5</accession>
<proteinExistence type="predicted"/>
<keyword evidence="2" id="KW-1185">Reference proteome</keyword>
<organism evidence="1 2">
    <name type="scientific">Mizuhopecten yessoensis</name>
    <name type="common">Japanese scallop</name>
    <name type="synonym">Patinopecten yessoensis</name>
    <dbReference type="NCBI Taxonomy" id="6573"/>
    <lineage>
        <taxon>Eukaryota</taxon>
        <taxon>Metazoa</taxon>
        <taxon>Spiralia</taxon>
        <taxon>Lophotrochozoa</taxon>
        <taxon>Mollusca</taxon>
        <taxon>Bivalvia</taxon>
        <taxon>Autobranchia</taxon>
        <taxon>Pteriomorphia</taxon>
        <taxon>Pectinida</taxon>
        <taxon>Pectinoidea</taxon>
        <taxon>Pectinidae</taxon>
        <taxon>Mizuhopecten</taxon>
    </lineage>
</organism>
<evidence type="ECO:0000313" key="1">
    <source>
        <dbReference type="EMBL" id="OWF44261.1"/>
    </source>
</evidence>
<dbReference type="EMBL" id="NEDP02004840">
    <property type="protein sequence ID" value="OWF44261.1"/>
    <property type="molecule type" value="Genomic_DNA"/>
</dbReference>
<sequence length="171" mass="19625">MAAIAGRTRLEVEDISSKATVPNNHRAKLMYYLSSVTTVLDMDDSDSANLRRLCDYSNYSRLSSEETSQLILLCALLSPDVLLNKCIFADDDMCGEFSNSFYKISAVRSRVMVSSSIMIAGQNRSVNKVMFFKMEWLRENYLEPIKYFADEMEAEKRRQERLAKKKDCVIL</sequence>
<evidence type="ECO:0000313" key="2">
    <source>
        <dbReference type="Proteomes" id="UP000242188"/>
    </source>
</evidence>
<comment type="caution">
    <text evidence="1">The sequence shown here is derived from an EMBL/GenBank/DDBJ whole genome shotgun (WGS) entry which is preliminary data.</text>
</comment>
<gene>
    <name evidence="1" type="ORF">KP79_PYT03864</name>
</gene>
<reference evidence="1 2" key="1">
    <citation type="journal article" date="2017" name="Nat. Ecol. Evol.">
        <title>Scallop genome provides insights into evolution of bilaterian karyotype and development.</title>
        <authorList>
            <person name="Wang S."/>
            <person name="Zhang J."/>
            <person name="Jiao W."/>
            <person name="Li J."/>
            <person name="Xun X."/>
            <person name="Sun Y."/>
            <person name="Guo X."/>
            <person name="Huan P."/>
            <person name="Dong B."/>
            <person name="Zhang L."/>
            <person name="Hu X."/>
            <person name="Sun X."/>
            <person name="Wang J."/>
            <person name="Zhao C."/>
            <person name="Wang Y."/>
            <person name="Wang D."/>
            <person name="Huang X."/>
            <person name="Wang R."/>
            <person name="Lv J."/>
            <person name="Li Y."/>
            <person name="Zhang Z."/>
            <person name="Liu B."/>
            <person name="Lu W."/>
            <person name="Hui Y."/>
            <person name="Liang J."/>
            <person name="Zhou Z."/>
            <person name="Hou R."/>
            <person name="Li X."/>
            <person name="Liu Y."/>
            <person name="Li H."/>
            <person name="Ning X."/>
            <person name="Lin Y."/>
            <person name="Zhao L."/>
            <person name="Xing Q."/>
            <person name="Dou J."/>
            <person name="Li Y."/>
            <person name="Mao J."/>
            <person name="Guo H."/>
            <person name="Dou H."/>
            <person name="Li T."/>
            <person name="Mu C."/>
            <person name="Jiang W."/>
            <person name="Fu Q."/>
            <person name="Fu X."/>
            <person name="Miao Y."/>
            <person name="Liu J."/>
            <person name="Yu Q."/>
            <person name="Li R."/>
            <person name="Liao H."/>
            <person name="Li X."/>
            <person name="Kong Y."/>
            <person name="Jiang Z."/>
            <person name="Chourrout D."/>
            <person name="Li R."/>
            <person name="Bao Z."/>
        </authorList>
    </citation>
    <scope>NUCLEOTIDE SEQUENCE [LARGE SCALE GENOMIC DNA]</scope>
    <source>
        <strain evidence="1 2">PY_sf001</strain>
    </source>
</reference>